<dbReference type="GO" id="GO:0016020">
    <property type="term" value="C:membrane"/>
    <property type="evidence" value="ECO:0007669"/>
    <property type="project" value="TreeGrafter"/>
</dbReference>
<keyword evidence="3" id="KW-1185">Reference proteome</keyword>
<dbReference type="PROSITE" id="PS00108">
    <property type="entry name" value="PROTEIN_KINASE_ST"/>
    <property type="match status" value="1"/>
</dbReference>
<dbReference type="PANTHER" id="PTHR48055:SF57">
    <property type="entry name" value="PROTEIN KINASE DOMAIN-CONTAINING PROTEIN"/>
    <property type="match status" value="1"/>
</dbReference>
<dbReference type="EMBL" id="VEPZ02001726">
    <property type="protein sequence ID" value="KAE8661110.1"/>
    <property type="molecule type" value="Genomic_DNA"/>
</dbReference>
<sequence>MVRIRVKVRPASALEYLHHDCETPVVHCDIKPSNVLLDEEMSAHLTNFGLARILLKNSPNAHFSSSLGLKGSIGYMAPEYSTGAGVSTRGDVYSFGIDVVEDELKQKEWQPAYDDGIGRMLEIGFMCASKLPEERPTMTEVSVMIKIVKASLSK</sequence>
<dbReference type="AlphaFoldDB" id="A0A6A2WZB8"/>
<dbReference type="InterPro" id="IPR000719">
    <property type="entry name" value="Prot_kinase_dom"/>
</dbReference>
<comment type="caution">
    <text evidence="2">The sequence shown here is derived from an EMBL/GenBank/DDBJ whole genome shotgun (WGS) entry which is preliminary data.</text>
</comment>
<dbReference type="Proteomes" id="UP000436088">
    <property type="component" value="Unassembled WGS sequence"/>
</dbReference>
<dbReference type="PROSITE" id="PS50011">
    <property type="entry name" value="PROTEIN_KINASE_DOM"/>
    <property type="match status" value="1"/>
</dbReference>
<feature type="domain" description="Protein kinase" evidence="1">
    <location>
        <begin position="1"/>
        <end position="154"/>
    </location>
</feature>
<reference evidence="2" key="1">
    <citation type="submission" date="2019-09" db="EMBL/GenBank/DDBJ databases">
        <title>Draft genome information of white flower Hibiscus syriacus.</title>
        <authorList>
            <person name="Kim Y.-M."/>
        </authorList>
    </citation>
    <scope>NUCLEOTIDE SEQUENCE [LARGE SCALE GENOMIC DNA]</scope>
    <source>
        <strain evidence="2">YM2019G1</strain>
    </source>
</reference>
<dbReference type="InterPro" id="IPR008271">
    <property type="entry name" value="Ser/Thr_kinase_AS"/>
</dbReference>
<dbReference type="GO" id="GO:0004672">
    <property type="term" value="F:protein kinase activity"/>
    <property type="evidence" value="ECO:0007669"/>
    <property type="project" value="InterPro"/>
</dbReference>
<accession>A0A6A2WZB8</accession>
<organism evidence="2 3">
    <name type="scientific">Hibiscus syriacus</name>
    <name type="common">Rose of Sharon</name>
    <dbReference type="NCBI Taxonomy" id="106335"/>
    <lineage>
        <taxon>Eukaryota</taxon>
        <taxon>Viridiplantae</taxon>
        <taxon>Streptophyta</taxon>
        <taxon>Embryophyta</taxon>
        <taxon>Tracheophyta</taxon>
        <taxon>Spermatophyta</taxon>
        <taxon>Magnoliopsida</taxon>
        <taxon>eudicotyledons</taxon>
        <taxon>Gunneridae</taxon>
        <taxon>Pentapetalae</taxon>
        <taxon>rosids</taxon>
        <taxon>malvids</taxon>
        <taxon>Malvales</taxon>
        <taxon>Malvaceae</taxon>
        <taxon>Malvoideae</taxon>
        <taxon>Hibiscus</taxon>
    </lineage>
</organism>
<evidence type="ECO:0000259" key="1">
    <source>
        <dbReference type="PROSITE" id="PS50011"/>
    </source>
</evidence>
<name>A0A6A2WZB8_HIBSY</name>
<dbReference type="SUPFAM" id="SSF56112">
    <property type="entry name" value="Protein kinase-like (PK-like)"/>
    <property type="match status" value="1"/>
</dbReference>
<evidence type="ECO:0000313" key="2">
    <source>
        <dbReference type="EMBL" id="KAE8661110.1"/>
    </source>
</evidence>
<proteinExistence type="predicted"/>
<dbReference type="InterPro" id="IPR011009">
    <property type="entry name" value="Kinase-like_dom_sf"/>
</dbReference>
<dbReference type="Pfam" id="PF00069">
    <property type="entry name" value="Pkinase"/>
    <property type="match status" value="1"/>
</dbReference>
<dbReference type="PANTHER" id="PTHR48055">
    <property type="entry name" value="LEUCINE-RICH REPEAT RECEPTOR PROTEIN KINASE EMS1"/>
    <property type="match status" value="1"/>
</dbReference>
<gene>
    <name evidence="2" type="ORF">F3Y22_tig00116939pilonHSYRG00263</name>
</gene>
<dbReference type="GO" id="GO:0005524">
    <property type="term" value="F:ATP binding"/>
    <property type="evidence" value="ECO:0007669"/>
    <property type="project" value="InterPro"/>
</dbReference>
<evidence type="ECO:0000313" key="3">
    <source>
        <dbReference type="Proteomes" id="UP000436088"/>
    </source>
</evidence>
<protein>
    <recommendedName>
        <fullName evidence="1">Protein kinase domain-containing protein</fullName>
    </recommendedName>
</protein>
<dbReference type="InterPro" id="IPR051564">
    <property type="entry name" value="LRR_receptor-like_kinase"/>
</dbReference>
<dbReference type="Gene3D" id="1.10.510.10">
    <property type="entry name" value="Transferase(Phosphotransferase) domain 1"/>
    <property type="match status" value="1"/>
</dbReference>